<dbReference type="AlphaFoldDB" id="A0A0F9D0I9"/>
<gene>
    <name evidence="2" type="ORF">LCGC14_2546800</name>
</gene>
<feature type="compositionally biased region" description="Polar residues" evidence="1">
    <location>
        <begin position="1"/>
        <end position="13"/>
    </location>
</feature>
<comment type="caution">
    <text evidence="2">The sequence shown here is derived from an EMBL/GenBank/DDBJ whole genome shotgun (WGS) entry which is preliminary data.</text>
</comment>
<feature type="non-terminal residue" evidence="2">
    <location>
        <position position="1"/>
    </location>
</feature>
<feature type="region of interest" description="Disordered" evidence="1">
    <location>
        <begin position="1"/>
        <end position="20"/>
    </location>
</feature>
<dbReference type="EMBL" id="LAZR01041698">
    <property type="protein sequence ID" value="KKL11341.1"/>
    <property type="molecule type" value="Genomic_DNA"/>
</dbReference>
<organism evidence="2">
    <name type="scientific">marine sediment metagenome</name>
    <dbReference type="NCBI Taxonomy" id="412755"/>
    <lineage>
        <taxon>unclassified sequences</taxon>
        <taxon>metagenomes</taxon>
        <taxon>ecological metagenomes</taxon>
    </lineage>
</organism>
<evidence type="ECO:0000313" key="2">
    <source>
        <dbReference type="EMBL" id="KKL11341.1"/>
    </source>
</evidence>
<evidence type="ECO:0000256" key="1">
    <source>
        <dbReference type="SAM" id="MobiDB-lite"/>
    </source>
</evidence>
<sequence length="166" mass="17237">SVVSEGGQESQTGHPFEFGREGATAADNTEESFIALRAAATLNSIVYRGKIIPLRFSLLVSGADCHWRLRYKPTTQTGVSWQAPVTHSGVETDIATTAIAGGVVVDGGFIAAGQGNRSEGAVGSILQRLPLTLDADGSQTISLALTIEGVGGTTTVHGSIGWEEVR</sequence>
<name>A0A0F9D0I9_9ZZZZ</name>
<proteinExistence type="predicted"/>
<accession>A0A0F9D0I9</accession>
<protein>
    <submittedName>
        <fullName evidence="2">Uncharacterized protein</fullName>
    </submittedName>
</protein>
<reference evidence="2" key="1">
    <citation type="journal article" date="2015" name="Nature">
        <title>Complex archaea that bridge the gap between prokaryotes and eukaryotes.</title>
        <authorList>
            <person name="Spang A."/>
            <person name="Saw J.H."/>
            <person name="Jorgensen S.L."/>
            <person name="Zaremba-Niedzwiedzka K."/>
            <person name="Martijn J."/>
            <person name="Lind A.E."/>
            <person name="van Eijk R."/>
            <person name="Schleper C."/>
            <person name="Guy L."/>
            <person name="Ettema T.J."/>
        </authorList>
    </citation>
    <scope>NUCLEOTIDE SEQUENCE</scope>
</reference>